<dbReference type="EMBL" id="JABKKE010000032">
    <property type="protein sequence ID" value="NPE15231.1"/>
    <property type="molecule type" value="Genomic_DNA"/>
</dbReference>
<proteinExistence type="predicted"/>
<dbReference type="Proteomes" id="UP001193734">
    <property type="component" value="Unassembled WGS sequence"/>
</dbReference>
<name>A0ABX2AYM0_9BACT</name>
<gene>
    <name evidence="1" type="ORF">HPS55_13040</name>
</gene>
<dbReference type="Gene3D" id="1.10.10.10">
    <property type="entry name" value="Winged helix-like DNA-binding domain superfamily/Winged helix DNA-binding domain"/>
    <property type="match status" value="1"/>
</dbReference>
<evidence type="ECO:0000313" key="2">
    <source>
        <dbReference type="Proteomes" id="UP001193734"/>
    </source>
</evidence>
<evidence type="ECO:0000313" key="1">
    <source>
        <dbReference type="EMBL" id="NPE15231.1"/>
    </source>
</evidence>
<comment type="caution">
    <text evidence="1">The sequence shown here is derived from an EMBL/GenBank/DDBJ whole genome shotgun (WGS) entry which is preliminary data.</text>
</comment>
<dbReference type="Pfam" id="PF10771">
    <property type="entry name" value="DUF2582"/>
    <property type="match status" value="1"/>
</dbReference>
<organism evidence="1 2">
    <name type="scientific">Xylanibacter rodentium</name>
    <dbReference type="NCBI Taxonomy" id="2736289"/>
    <lineage>
        <taxon>Bacteria</taxon>
        <taxon>Pseudomonadati</taxon>
        <taxon>Bacteroidota</taxon>
        <taxon>Bacteroidia</taxon>
        <taxon>Bacteroidales</taxon>
        <taxon>Prevotellaceae</taxon>
        <taxon>Xylanibacter</taxon>
    </lineage>
</organism>
<protein>
    <submittedName>
        <fullName evidence="1">Winged helix-turn-helix domain-containing protein</fullName>
    </submittedName>
</protein>
<keyword evidence="2" id="KW-1185">Reference proteome</keyword>
<accession>A0ABX2AYM0</accession>
<sequence length="71" mass="8243">MDKNVIGIWSGIVWRALNERGKLSIEELKQVTNFESECIYAAIGWLAREGNISFDNGSKGLLLYIYHERYY</sequence>
<dbReference type="InterPro" id="IPR019707">
    <property type="entry name" value="DUF2582"/>
</dbReference>
<dbReference type="InterPro" id="IPR036388">
    <property type="entry name" value="WH-like_DNA-bd_sf"/>
</dbReference>
<reference evidence="1 2" key="1">
    <citation type="submission" date="2020-05" db="EMBL/GenBank/DDBJ databases">
        <title>Distinct polysaccharide utilization as determinants for interspecies competition between intestinal Prevotella spp.</title>
        <authorList>
            <person name="Galvez E.J.C."/>
            <person name="Iljazovic A."/>
            <person name="Strowig T."/>
        </authorList>
    </citation>
    <scope>NUCLEOTIDE SEQUENCE [LARGE SCALE GENOMIC DNA]</scope>
    <source>
        <strain evidence="1 2">PROD</strain>
    </source>
</reference>
<dbReference type="RefSeq" id="WP_172178404.1">
    <property type="nucleotide sequence ID" value="NZ_CASGKG010000053.1"/>
</dbReference>